<gene>
    <name evidence="1" type="ORF">PHYPA_007091</name>
</gene>
<dbReference type="EMBL" id="ABEU02000005">
    <property type="protein sequence ID" value="PNR53416.1"/>
    <property type="molecule type" value="Genomic_DNA"/>
</dbReference>
<dbReference type="InParanoid" id="A0A2K1KHZ9"/>
<accession>A0A2K1KHZ9</accession>
<reference evidence="1 3" key="2">
    <citation type="journal article" date="2018" name="Plant J.">
        <title>The Physcomitrella patens chromosome-scale assembly reveals moss genome structure and evolution.</title>
        <authorList>
            <person name="Lang D."/>
            <person name="Ullrich K.K."/>
            <person name="Murat F."/>
            <person name="Fuchs J."/>
            <person name="Jenkins J."/>
            <person name="Haas F.B."/>
            <person name="Piednoel M."/>
            <person name="Gundlach H."/>
            <person name="Van Bel M."/>
            <person name="Meyberg R."/>
            <person name="Vives C."/>
            <person name="Morata J."/>
            <person name="Symeonidi A."/>
            <person name="Hiss M."/>
            <person name="Muchero W."/>
            <person name="Kamisugi Y."/>
            <person name="Saleh O."/>
            <person name="Blanc G."/>
            <person name="Decker E.L."/>
            <person name="van Gessel N."/>
            <person name="Grimwood J."/>
            <person name="Hayes R.D."/>
            <person name="Graham S.W."/>
            <person name="Gunter L.E."/>
            <person name="McDaniel S.F."/>
            <person name="Hoernstein S.N.W."/>
            <person name="Larsson A."/>
            <person name="Li F.W."/>
            <person name="Perroud P.F."/>
            <person name="Phillips J."/>
            <person name="Ranjan P."/>
            <person name="Rokshar D.S."/>
            <person name="Rothfels C.J."/>
            <person name="Schneider L."/>
            <person name="Shu S."/>
            <person name="Stevenson D.W."/>
            <person name="Thummler F."/>
            <person name="Tillich M."/>
            <person name="Villarreal Aguilar J.C."/>
            <person name="Widiez T."/>
            <person name="Wong G.K."/>
            <person name="Wymore A."/>
            <person name="Zhang Y."/>
            <person name="Zimmer A.D."/>
            <person name="Quatrano R.S."/>
            <person name="Mayer K.F.X."/>
            <person name="Goodstein D."/>
            <person name="Casacuberta J.M."/>
            <person name="Vandepoele K."/>
            <person name="Reski R."/>
            <person name="Cuming A.C."/>
            <person name="Tuskan G.A."/>
            <person name="Maumus F."/>
            <person name="Salse J."/>
            <person name="Schmutz J."/>
            <person name="Rensing S.A."/>
        </authorList>
    </citation>
    <scope>NUCLEOTIDE SEQUENCE [LARGE SCALE GENOMIC DNA]</scope>
    <source>
        <strain evidence="2 3">cv. Gransden 2004</strain>
    </source>
</reference>
<reference evidence="1 3" key="1">
    <citation type="journal article" date="2008" name="Science">
        <title>The Physcomitrella genome reveals evolutionary insights into the conquest of land by plants.</title>
        <authorList>
            <person name="Rensing S."/>
            <person name="Lang D."/>
            <person name="Zimmer A."/>
            <person name="Terry A."/>
            <person name="Salamov A."/>
            <person name="Shapiro H."/>
            <person name="Nishiyama T."/>
            <person name="Perroud P.-F."/>
            <person name="Lindquist E."/>
            <person name="Kamisugi Y."/>
            <person name="Tanahashi T."/>
            <person name="Sakakibara K."/>
            <person name="Fujita T."/>
            <person name="Oishi K."/>
            <person name="Shin-I T."/>
            <person name="Kuroki Y."/>
            <person name="Toyoda A."/>
            <person name="Suzuki Y."/>
            <person name="Hashimoto A."/>
            <person name="Yamaguchi K."/>
            <person name="Sugano A."/>
            <person name="Kohara Y."/>
            <person name="Fujiyama A."/>
            <person name="Anterola A."/>
            <person name="Aoki S."/>
            <person name="Ashton N."/>
            <person name="Barbazuk W.B."/>
            <person name="Barker E."/>
            <person name="Bennetzen J."/>
            <person name="Bezanilla M."/>
            <person name="Blankenship R."/>
            <person name="Cho S.H."/>
            <person name="Dutcher S."/>
            <person name="Estelle M."/>
            <person name="Fawcett J.A."/>
            <person name="Gundlach H."/>
            <person name="Hanada K."/>
            <person name="Heyl A."/>
            <person name="Hicks K.A."/>
            <person name="Hugh J."/>
            <person name="Lohr M."/>
            <person name="Mayer K."/>
            <person name="Melkozernov A."/>
            <person name="Murata T."/>
            <person name="Nelson D."/>
            <person name="Pils B."/>
            <person name="Prigge M."/>
            <person name="Reiss B."/>
            <person name="Renner T."/>
            <person name="Rombauts S."/>
            <person name="Rushton P."/>
            <person name="Sanderfoot A."/>
            <person name="Schween G."/>
            <person name="Shiu S.-H."/>
            <person name="Stueber K."/>
            <person name="Theodoulou F.L."/>
            <person name="Tu H."/>
            <person name="Van de Peer Y."/>
            <person name="Verrier P.J."/>
            <person name="Waters E."/>
            <person name="Wood A."/>
            <person name="Yang L."/>
            <person name="Cove D."/>
            <person name="Cuming A."/>
            <person name="Hasebe M."/>
            <person name="Lucas S."/>
            <person name="Mishler D.B."/>
            <person name="Reski R."/>
            <person name="Grigoriev I."/>
            <person name="Quatrano R.S."/>
            <person name="Boore J.L."/>
        </authorList>
    </citation>
    <scope>NUCLEOTIDE SEQUENCE [LARGE SCALE GENOMIC DNA]</scope>
    <source>
        <strain evidence="2 3">cv. Gransden 2004</strain>
    </source>
</reference>
<dbReference type="EnsemblPlants" id="Pp3c5_1541V3.1">
    <property type="protein sequence ID" value="PAC:32953067.CDS.1"/>
    <property type="gene ID" value="Pp3c5_1541"/>
</dbReference>
<protein>
    <submittedName>
        <fullName evidence="1 2">Uncharacterized protein</fullName>
    </submittedName>
</protein>
<dbReference type="AlphaFoldDB" id="A0A2K1KHZ9"/>
<organism evidence="1">
    <name type="scientific">Physcomitrium patens</name>
    <name type="common">Spreading-leaved earth moss</name>
    <name type="synonym">Physcomitrella patens</name>
    <dbReference type="NCBI Taxonomy" id="3218"/>
    <lineage>
        <taxon>Eukaryota</taxon>
        <taxon>Viridiplantae</taxon>
        <taxon>Streptophyta</taxon>
        <taxon>Embryophyta</taxon>
        <taxon>Bryophyta</taxon>
        <taxon>Bryophytina</taxon>
        <taxon>Bryopsida</taxon>
        <taxon>Funariidae</taxon>
        <taxon>Funariales</taxon>
        <taxon>Funariaceae</taxon>
        <taxon>Physcomitrium</taxon>
    </lineage>
</organism>
<reference evidence="2" key="3">
    <citation type="submission" date="2020-12" db="UniProtKB">
        <authorList>
            <consortium name="EnsemblPlants"/>
        </authorList>
    </citation>
    <scope>IDENTIFICATION</scope>
</reference>
<evidence type="ECO:0000313" key="2">
    <source>
        <dbReference type="EnsemblPlants" id="PAC:32953067.CDS.1"/>
    </source>
</evidence>
<sequence length="73" mass="8143">MHRQGSSETYVIFDQSVHATSADKLSLAPADDCLRRAFILEMSGKFAELSIMMVQTRMNLYDPQAPRLGALNP</sequence>
<proteinExistence type="predicted"/>
<dbReference type="Gramene" id="Pp3c5_1541V3.1">
    <property type="protein sequence ID" value="PAC:32953067.CDS.1"/>
    <property type="gene ID" value="Pp3c5_1541"/>
</dbReference>
<dbReference type="Proteomes" id="UP000006727">
    <property type="component" value="Chromosome 5"/>
</dbReference>
<evidence type="ECO:0000313" key="3">
    <source>
        <dbReference type="Proteomes" id="UP000006727"/>
    </source>
</evidence>
<keyword evidence="3" id="KW-1185">Reference proteome</keyword>
<evidence type="ECO:0000313" key="1">
    <source>
        <dbReference type="EMBL" id="PNR53416.1"/>
    </source>
</evidence>
<name>A0A2K1KHZ9_PHYPA</name>